<dbReference type="Proteomes" id="UP000561417">
    <property type="component" value="Unassembled WGS sequence"/>
</dbReference>
<keyword evidence="2" id="KW-0489">Methyltransferase</keyword>
<protein>
    <submittedName>
        <fullName evidence="2">Uncharacterized protein YabN with tetrapyrrole methylase and pyrophosphatase domain</fullName>
    </submittedName>
</protein>
<organism evidence="2 3">
    <name type="scientific">Bartonella callosciuri</name>
    <dbReference type="NCBI Taxonomy" id="686223"/>
    <lineage>
        <taxon>Bacteria</taxon>
        <taxon>Pseudomonadati</taxon>
        <taxon>Pseudomonadota</taxon>
        <taxon>Alphaproteobacteria</taxon>
        <taxon>Hyphomicrobiales</taxon>
        <taxon>Bartonellaceae</taxon>
        <taxon>Bartonella</taxon>
    </lineage>
</organism>
<dbReference type="PANTHER" id="PTHR30522:SF0">
    <property type="entry name" value="NUCLEOSIDE TRIPHOSPHATE PYROPHOSPHOHYDROLASE"/>
    <property type="match status" value="1"/>
</dbReference>
<dbReference type="GO" id="GO:0046076">
    <property type="term" value="P:dTTP catabolic process"/>
    <property type="evidence" value="ECO:0007669"/>
    <property type="project" value="TreeGrafter"/>
</dbReference>
<reference evidence="2 3" key="1">
    <citation type="submission" date="2020-08" db="EMBL/GenBank/DDBJ databases">
        <title>Genomic Encyclopedia of Type Strains, Phase IV (KMG-IV): sequencing the most valuable type-strain genomes for metagenomic binning, comparative biology and taxonomic classification.</title>
        <authorList>
            <person name="Goeker M."/>
        </authorList>
    </citation>
    <scope>NUCLEOTIDE SEQUENCE [LARGE SCALE GENOMIC DNA]</scope>
    <source>
        <strain evidence="2 3">DSM 28538</strain>
    </source>
</reference>
<dbReference type="Gene3D" id="1.10.287.1080">
    <property type="entry name" value="MazG-like"/>
    <property type="match status" value="1"/>
</dbReference>
<keyword evidence="2" id="KW-0808">Transferase</keyword>
<name>A0A840NRH3_9HYPH</name>
<feature type="domain" description="NTP pyrophosphohydrolase MazG-like" evidence="1">
    <location>
        <begin position="2"/>
        <end position="48"/>
    </location>
</feature>
<keyword evidence="3" id="KW-1185">Reference proteome</keyword>
<evidence type="ECO:0000313" key="3">
    <source>
        <dbReference type="Proteomes" id="UP000561417"/>
    </source>
</evidence>
<dbReference type="PANTHER" id="PTHR30522">
    <property type="entry name" value="NUCLEOSIDE TRIPHOSPHATE PYROPHOSPHOHYDROLASE"/>
    <property type="match status" value="1"/>
</dbReference>
<dbReference type="SUPFAM" id="SSF101386">
    <property type="entry name" value="all-alpha NTP pyrophosphatases"/>
    <property type="match status" value="1"/>
</dbReference>
<dbReference type="Pfam" id="PF03819">
    <property type="entry name" value="MazG"/>
    <property type="match status" value="1"/>
</dbReference>
<dbReference type="CDD" id="cd11528">
    <property type="entry name" value="NTP-PPase_MazG_Nterm"/>
    <property type="match status" value="1"/>
</dbReference>
<dbReference type="InterPro" id="IPR011551">
    <property type="entry name" value="NTP_PyrPHydrolase_MazG"/>
</dbReference>
<sequence length="68" mass="7955">MDLCDELGDLLLQVAYHATIAQEEGSFTFEDVVYAVTAKMIRRHPHVFGNTDQKKRGFIEEEWERIKK</sequence>
<dbReference type="GO" id="GO:0046052">
    <property type="term" value="P:UTP catabolic process"/>
    <property type="evidence" value="ECO:0007669"/>
    <property type="project" value="TreeGrafter"/>
</dbReference>
<comment type="caution">
    <text evidence="2">The sequence shown here is derived from an EMBL/GenBank/DDBJ whole genome shotgun (WGS) entry which is preliminary data.</text>
</comment>
<dbReference type="GO" id="GO:0046047">
    <property type="term" value="P:TTP catabolic process"/>
    <property type="evidence" value="ECO:0007669"/>
    <property type="project" value="TreeGrafter"/>
</dbReference>
<accession>A0A840NRH3</accession>
<dbReference type="GO" id="GO:0046061">
    <property type="term" value="P:dATP catabolic process"/>
    <property type="evidence" value="ECO:0007669"/>
    <property type="project" value="TreeGrafter"/>
</dbReference>
<dbReference type="AlphaFoldDB" id="A0A840NRH3"/>
<gene>
    <name evidence="2" type="ORF">HNQ69_000102</name>
</gene>
<evidence type="ECO:0000313" key="2">
    <source>
        <dbReference type="EMBL" id="MBB5072998.1"/>
    </source>
</evidence>
<dbReference type="EMBL" id="JACHIM010000001">
    <property type="protein sequence ID" value="MBB5072998.1"/>
    <property type="molecule type" value="Genomic_DNA"/>
</dbReference>
<dbReference type="GO" id="GO:0008168">
    <property type="term" value="F:methyltransferase activity"/>
    <property type="evidence" value="ECO:0007669"/>
    <property type="project" value="UniProtKB-KW"/>
</dbReference>
<dbReference type="GO" id="GO:0046081">
    <property type="term" value="P:dUTP catabolic process"/>
    <property type="evidence" value="ECO:0007669"/>
    <property type="project" value="TreeGrafter"/>
</dbReference>
<evidence type="ECO:0000259" key="1">
    <source>
        <dbReference type="Pfam" id="PF03819"/>
    </source>
</evidence>
<proteinExistence type="predicted"/>
<dbReference type="InterPro" id="IPR004518">
    <property type="entry name" value="MazG-like_dom"/>
</dbReference>
<dbReference type="InterPro" id="IPR048015">
    <property type="entry name" value="NTP-PPase_MazG-like_N"/>
</dbReference>
<dbReference type="GO" id="GO:0006203">
    <property type="term" value="P:dGTP catabolic process"/>
    <property type="evidence" value="ECO:0007669"/>
    <property type="project" value="TreeGrafter"/>
</dbReference>
<dbReference type="GO" id="GO:0032259">
    <property type="term" value="P:methylation"/>
    <property type="evidence" value="ECO:0007669"/>
    <property type="project" value="UniProtKB-KW"/>
</dbReference>
<dbReference type="GO" id="GO:0047429">
    <property type="term" value="F:nucleoside triphosphate diphosphatase activity"/>
    <property type="evidence" value="ECO:0007669"/>
    <property type="project" value="TreeGrafter"/>
</dbReference>